<dbReference type="Proteomes" id="UP000644010">
    <property type="component" value="Unassembled WGS sequence"/>
</dbReference>
<keyword evidence="1" id="KW-0175">Coiled coil</keyword>
<keyword evidence="3" id="KW-1185">Reference proteome</keyword>
<gene>
    <name evidence="2" type="ORF">H8S77_10450</name>
</gene>
<feature type="coiled-coil region" evidence="1">
    <location>
        <begin position="160"/>
        <end position="194"/>
    </location>
</feature>
<name>A0ABR7E0L4_9BACT</name>
<organism evidence="2 3">
    <name type="scientific">Parabacteroides segnis</name>
    <dbReference type="NCBI Taxonomy" id="2763058"/>
    <lineage>
        <taxon>Bacteria</taxon>
        <taxon>Pseudomonadati</taxon>
        <taxon>Bacteroidota</taxon>
        <taxon>Bacteroidia</taxon>
        <taxon>Bacteroidales</taxon>
        <taxon>Tannerellaceae</taxon>
        <taxon>Parabacteroides</taxon>
    </lineage>
</organism>
<comment type="caution">
    <text evidence="2">The sequence shown here is derived from an EMBL/GenBank/DDBJ whole genome shotgun (WGS) entry which is preliminary data.</text>
</comment>
<evidence type="ECO:0000313" key="3">
    <source>
        <dbReference type="Proteomes" id="UP000644010"/>
    </source>
</evidence>
<dbReference type="Gene3D" id="1.10.150.20">
    <property type="entry name" value="5' to 3' exonuclease, C-terminal subdomain"/>
    <property type="match status" value="1"/>
</dbReference>
<reference evidence="2 3" key="1">
    <citation type="submission" date="2020-08" db="EMBL/GenBank/DDBJ databases">
        <title>Genome public.</title>
        <authorList>
            <person name="Liu C."/>
            <person name="Sun Q."/>
        </authorList>
    </citation>
    <scope>NUCLEOTIDE SEQUENCE [LARGE SCALE GENOMIC DNA]</scope>
    <source>
        <strain evidence="2 3">BX2</strain>
    </source>
</reference>
<dbReference type="SUPFAM" id="SSF47789">
    <property type="entry name" value="C-terminal domain of RNA polymerase alpha subunit"/>
    <property type="match status" value="1"/>
</dbReference>
<accession>A0ABR7E0L4</accession>
<dbReference type="RefSeq" id="WP_186959347.1">
    <property type="nucleotide sequence ID" value="NZ_JACOOI010000009.1"/>
</dbReference>
<dbReference type="EMBL" id="JACOOI010000009">
    <property type="protein sequence ID" value="MBC5643304.1"/>
    <property type="molecule type" value="Genomic_DNA"/>
</dbReference>
<sequence>MPTRITIEQAAQLTGFPAEEIRKWADSRKINSYSFKGGEPLVDVGNLNRFISCIEHLGIQKLYLQLIIQDKEEEANEIIARYDDYLFSLRTATTISPLLKVIIAELSSFIEDKKARYIFNEITGGAKIQDVAERCGMTYDGMCQRYKTIVSHLVSDTRFMLEYQKTITNQELEIERLELENRNLEYELNRLYKKGLKAGLQFTISQSLIHVPLDAARRLNKPLTDLTLSPYIRKVLEELHIETMEDLLRYMETTGLDSLLDIHGFGILGLEQLKFQLEKHRILDKNGYSDLYQYLVSDPDMDRFDSDAYEHSYQKDEKHFS</sequence>
<proteinExistence type="predicted"/>
<evidence type="ECO:0000256" key="1">
    <source>
        <dbReference type="SAM" id="Coils"/>
    </source>
</evidence>
<protein>
    <submittedName>
        <fullName evidence="2">Transcriptional regulator</fullName>
    </submittedName>
</protein>
<evidence type="ECO:0000313" key="2">
    <source>
        <dbReference type="EMBL" id="MBC5643304.1"/>
    </source>
</evidence>